<dbReference type="Proteomes" id="UP001497680">
    <property type="component" value="Unassembled WGS sequence"/>
</dbReference>
<evidence type="ECO:0000313" key="1">
    <source>
        <dbReference type="EMBL" id="KAI6093875.1"/>
    </source>
</evidence>
<name>A0ACC0DN13_9PEZI</name>
<reference evidence="1 2" key="1">
    <citation type="journal article" date="2022" name="New Phytol.">
        <title>Ecological generalism drives hyperdiversity of secondary metabolite gene clusters in xylarialean endophytes.</title>
        <authorList>
            <person name="Franco M.E.E."/>
            <person name="Wisecaver J.H."/>
            <person name="Arnold A.E."/>
            <person name="Ju Y.M."/>
            <person name="Slot J.C."/>
            <person name="Ahrendt S."/>
            <person name="Moore L.P."/>
            <person name="Eastman K.E."/>
            <person name="Scott K."/>
            <person name="Konkel Z."/>
            <person name="Mondo S.J."/>
            <person name="Kuo A."/>
            <person name="Hayes R.D."/>
            <person name="Haridas S."/>
            <person name="Andreopoulos B."/>
            <person name="Riley R."/>
            <person name="LaButti K."/>
            <person name="Pangilinan J."/>
            <person name="Lipzen A."/>
            <person name="Amirebrahimi M."/>
            <person name="Yan J."/>
            <person name="Adam C."/>
            <person name="Keymanesh K."/>
            <person name="Ng V."/>
            <person name="Louie K."/>
            <person name="Northen T."/>
            <person name="Drula E."/>
            <person name="Henrissat B."/>
            <person name="Hsieh H.M."/>
            <person name="Youens-Clark K."/>
            <person name="Lutzoni F."/>
            <person name="Miadlikowska J."/>
            <person name="Eastwood D.C."/>
            <person name="Hamelin R.C."/>
            <person name="Grigoriev I.V."/>
            <person name="U'Ren J.M."/>
        </authorList>
    </citation>
    <scope>NUCLEOTIDE SEQUENCE [LARGE SCALE GENOMIC DNA]</scope>
    <source>
        <strain evidence="1 2">ER1909</strain>
    </source>
</reference>
<sequence length="1237" mass="129954">MQIPLRASSATTRSRLPMPQSWVFALTSLASLTSAVTFNPIPDANLDTSQLGRVGIAGDFGGISLYQYEGQTEQPFNSNGSGQLLTRLPNGIFSSLLEADASIQTMCVFNNEVILGGNFTSLGGVQSPGIASFNPSTSQVTQIANLSGQVNTLLCDDSAGKVYVGGSFRAADSTNAITWLSTKAWASLPFAGFNGPVNSITKAPSGNVVFGGSFTGLGNTSTPSTPNGQVINLSTATIEADQSTSAAGFSDPKNIVCKTDGVDGAGNTWLLEDNTPGAWRATFDFGFEPTKLRLYNTHQDGRGTKTWRFTAQPINGILNFTYIDPATNENRTCTSECPLSSDPAVEFQDFFFVNTIGMNGFRIDVSAWYGSGGGLDGIQLYQNDIFSYAINDFNEPSCSNTTTPSEATATGPWTVTESGKSNSQYLSAQLSKPVASDAASVVFYPDIRETGEYIIKLYTPGCLQDNTCLRRGQISVSGTLAASGVNRTMPTRVLYQTNEYDKYDQLHIGSVDASSSSFRPSITMTPVAGQSDSIPGDDFIMVAQRVGFERINSTSGLNGLFEYDPTKATIDASDFSSSAFITLGSTFSTDSAVASLVATNDRTFVGGNFTSNNASNIVAINSEGKSVALDGGLNGEVLSMYLNGNQLFVGGRFNNTQNGSTSGLANVAVYDSSSNEWTPLGAGVDGAVASIVPTTLNLSDSTTEDVIALSGDFTHLLAFGNNAAVEASGFAVWVKSQSNWLQNLDTPVPFLAGVLSTSVAVSDNETLYAGSLSSQVLRAYGTATLSDELGDFPINIQPPASLSSSSASGISQHASLVNNTETVSGIVAGAFYENDGRNVTVLGGHFTAKASNGSTIYNLAFIDGADSNSVTGLRTEISEDSVFLTLAIQNDNVFAGGRVNGTAQGSSINGLVSYNLASKSFNAQPPALDGDSVVVSSINVRPNTGDVYVGGSFDRAGSLPCPSVCVFGTSTSQWNRPGFELGGDVNCMMWSSDSVLFAGGNLTVNDKSAFLTSYDASSSTWSEFSGASNLPGPVVALTPANSERSQVWVAGTQSNGSTYLMKYDGSSWKSAGVELGDSTSIYSLQMFTVTESHDSSDTVDSNQVLMMTGSIDIPGFGTASSAIFNGTTIRPYALTSTTNSVTGSISRVFVQNENFFTSPGNNDMPLVFVALIGLAISLGVMVLIVLAGLALDRYRKKREGYIPAPTSMFDRGSGMQRIPPHELLHSLNQGRPGAPHV</sequence>
<accession>A0ACC0DN13</accession>
<dbReference type="EMBL" id="MU394280">
    <property type="protein sequence ID" value="KAI6093875.1"/>
    <property type="molecule type" value="Genomic_DNA"/>
</dbReference>
<protein>
    <submittedName>
        <fullName evidence="1">Cortical protein marker for cell polarity-domain-containing protein</fullName>
    </submittedName>
</protein>
<comment type="caution">
    <text evidence="1">The sequence shown here is derived from an EMBL/GenBank/DDBJ whole genome shotgun (WGS) entry which is preliminary data.</text>
</comment>
<organism evidence="1 2">
    <name type="scientific">Hypoxylon rubiginosum</name>
    <dbReference type="NCBI Taxonomy" id="110542"/>
    <lineage>
        <taxon>Eukaryota</taxon>
        <taxon>Fungi</taxon>
        <taxon>Dikarya</taxon>
        <taxon>Ascomycota</taxon>
        <taxon>Pezizomycotina</taxon>
        <taxon>Sordariomycetes</taxon>
        <taxon>Xylariomycetidae</taxon>
        <taxon>Xylariales</taxon>
        <taxon>Hypoxylaceae</taxon>
        <taxon>Hypoxylon</taxon>
    </lineage>
</organism>
<keyword evidence="2" id="KW-1185">Reference proteome</keyword>
<proteinExistence type="predicted"/>
<evidence type="ECO:0000313" key="2">
    <source>
        <dbReference type="Proteomes" id="UP001497680"/>
    </source>
</evidence>
<gene>
    <name evidence="1" type="ORF">F4821DRAFT_252873</name>
</gene>